<proteinExistence type="predicted"/>
<dbReference type="KEGG" id="oxy:HCG48_02560"/>
<gene>
    <name evidence="1" type="ORF">HCG48_02560</name>
</gene>
<sequence>MNESAPLVDYSGINCPWLEIEQPAVSRSRATRAKRLATASPLWRQPRRLAIARAGGYERSSRRR</sequence>
<evidence type="ECO:0000313" key="2">
    <source>
        <dbReference type="Proteomes" id="UP000500857"/>
    </source>
</evidence>
<dbReference type="AlphaFoldDB" id="A0A6H1TT36"/>
<accession>A0A6H1TT36</accession>
<reference evidence="1 2" key="1">
    <citation type="submission" date="2020-04" db="EMBL/GenBank/DDBJ databases">
        <authorList>
            <person name="Basu S."/>
            <person name="Maruthanayagam V."/>
            <person name="Chakraborty S."/>
            <person name="Pramanik A."/>
            <person name="Mukherjee J."/>
            <person name="Brink B."/>
        </authorList>
    </citation>
    <scope>NUCLEOTIDE SEQUENCE [LARGE SCALE GENOMIC DNA]</scope>
    <source>
        <strain evidence="1 2">AP17</strain>
    </source>
</reference>
<organism evidence="1 2">
    <name type="scientific">Oxynema aestuarii AP17</name>
    <dbReference type="NCBI Taxonomy" id="2064643"/>
    <lineage>
        <taxon>Bacteria</taxon>
        <taxon>Bacillati</taxon>
        <taxon>Cyanobacteriota</taxon>
        <taxon>Cyanophyceae</taxon>
        <taxon>Oscillatoriophycideae</taxon>
        <taxon>Oscillatoriales</taxon>
        <taxon>Oscillatoriaceae</taxon>
        <taxon>Oxynema</taxon>
        <taxon>Oxynema aestuarii</taxon>
    </lineage>
</organism>
<protein>
    <submittedName>
        <fullName evidence="1">Uncharacterized protein</fullName>
    </submittedName>
</protein>
<dbReference type="EMBL" id="CP051167">
    <property type="protein sequence ID" value="QIZ69605.1"/>
    <property type="molecule type" value="Genomic_DNA"/>
</dbReference>
<evidence type="ECO:0000313" key="1">
    <source>
        <dbReference type="EMBL" id="QIZ69605.1"/>
    </source>
</evidence>
<name>A0A6H1TT36_9CYAN</name>
<dbReference type="RefSeq" id="WP_168567762.1">
    <property type="nucleotide sequence ID" value="NZ_CP051167.1"/>
</dbReference>
<dbReference type="Proteomes" id="UP000500857">
    <property type="component" value="Chromosome"/>
</dbReference>
<keyword evidence="2" id="KW-1185">Reference proteome</keyword>